<dbReference type="CDD" id="cd09917">
    <property type="entry name" value="F-box_SF"/>
    <property type="match status" value="1"/>
</dbReference>
<dbReference type="VEuPathDB" id="VectorBase:AFUN2_005678"/>
<dbReference type="SUPFAM" id="SSF52058">
    <property type="entry name" value="L domain-like"/>
    <property type="match status" value="1"/>
</dbReference>
<dbReference type="Gene3D" id="3.80.10.10">
    <property type="entry name" value="Ribonuclease Inhibitor"/>
    <property type="match status" value="1"/>
</dbReference>
<evidence type="ECO:0000259" key="1">
    <source>
        <dbReference type="PROSITE" id="PS50181"/>
    </source>
</evidence>
<evidence type="ECO:0000313" key="2">
    <source>
        <dbReference type="EnsemblMetazoa" id="AFUN018705-PA"/>
    </source>
</evidence>
<dbReference type="EnsemblMetazoa" id="AFUN018705-RA">
    <property type="protein sequence ID" value="AFUN018705-PA"/>
    <property type="gene ID" value="AFUN018705"/>
</dbReference>
<dbReference type="InterPro" id="IPR032675">
    <property type="entry name" value="LRR_dom_sf"/>
</dbReference>
<feature type="domain" description="F-box" evidence="1">
    <location>
        <begin position="7"/>
        <end position="53"/>
    </location>
</feature>
<proteinExistence type="predicted"/>
<dbReference type="Gene3D" id="1.20.1280.50">
    <property type="match status" value="1"/>
</dbReference>
<dbReference type="PROSITE" id="PS50181">
    <property type="entry name" value="FBOX"/>
    <property type="match status" value="1"/>
</dbReference>
<dbReference type="InterPro" id="IPR036047">
    <property type="entry name" value="F-box-like_dom_sf"/>
</dbReference>
<dbReference type="SMART" id="SM00256">
    <property type="entry name" value="FBOX"/>
    <property type="match status" value="1"/>
</dbReference>
<reference evidence="2" key="1">
    <citation type="submission" date="2020-05" db="UniProtKB">
        <authorList>
            <consortium name="EnsemblMetazoa"/>
        </authorList>
    </citation>
    <scope>IDENTIFICATION</scope>
    <source>
        <strain evidence="2">FUMOZ</strain>
    </source>
</reference>
<dbReference type="Pfam" id="PF12937">
    <property type="entry name" value="F-box-like"/>
    <property type="match status" value="1"/>
</dbReference>
<dbReference type="SUPFAM" id="SSF81383">
    <property type="entry name" value="F-box domain"/>
    <property type="match status" value="1"/>
</dbReference>
<dbReference type="AlphaFoldDB" id="A0A4Y0BF85"/>
<organism evidence="2">
    <name type="scientific">Anopheles funestus</name>
    <name type="common">African malaria mosquito</name>
    <dbReference type="NCBI Taxonomy" id="62324"/>
    <lineage>
        <taxon>Eukaryota</taxon>
        <taxon>Metazoa</taxon>
        <taxon>Ecdysozoa</taxon>
        <taxon>Arthropoda</taxon>
        <taxon>Hexapoda</taxon>
        <taxon>Insecta</taxon>
        <taxon>Pterygota</taxon>
        <taxon>Neoptera</taxon>
        <taxon>Endopterygota</taxon>
        <taxon>Diptera</taxon>
        <taxon>Nematocera</taxon>
        <taxon>Culicoidea</taxon>
        <taxon>Culicidae</taxon>
        <taxon>Anophelinae</taxon>
        <taxon>Anopheles</taxon>
    </lineage>
</organism>
<sequence length="481" mass="56593">MNSSGSVLPFDELPTEIIWHIFAYLDLDTLKSVSLTSRRLERIFSSYSCFRFTLFIDDSSRLNLPGDTYVSHGFMESIAKTLRHSKRYYQKVHLPVQLYSVLSKELEPNWLQQLVVLNLTMGHDLQNYITQITVALPKMDYLQELKFIKIRGTPSAEHFIELKIENGSLQRLVLEVMLPSVINCPKLRKLDVGAQLDADTQFGEQYAQYDGQEPYWKLKQLEEFRITKHKSIGRRILMQHSPEFKFKFYQHLTQLKKLHIYEPPVSEKFLQIICESCLHLEDLFITFLQVIDSNSLCCLSNLPDLRRLGIWQNNTQELSFASVNAPKLENLTLGPVNVVWESLEQLQSVKSLCIRMNHFVNRPIPLSFAKRMKQLEFLWIDFFFFANPEIQRKMFQVLEELTHLKTLILDHMVEREHSLIIPPLPQVKRLILYKCYLNQDSTFVAGLFPNVKQVELKVPKCFTWDYEESLYEEIFRLRNSD</sequence>
<dbReference type="VEuPathDB" id="VectorBase:AFUN018705"/>
<name>A0A4Y0BF85_ANOFN</name>
<accession>A0A4Y0BF85</accession>
<dbReference type="InterPro" id="IPR001810">
    <property type="entry name" value="F-box_dom"/>
</dbReference>
<protein>
    <submittedName>
        <fullName evidence="2">F-box domain-containing protein</fullName>
    </submittedName>
</protein>